<evidence type="ECO:0000259" key="8">
    <source>
        <dbReference type="Pfam" id="PF07715"/>
    </source>
</evidence>
<organism evidence="9 10">
    <name type="scientific">Pacificimonas pallii</name>
    <dbReference type="NCBI Taxonomy" id="2827236"/>
    <lineage>
        <taxon>Bacteria</taxon>
        <taxon>Pseudomonadati</taxon>
        <taxon>Pseudomonadota</taxon>
        <taxon>Alphaproteobacteria</taxon>
        <taxon>Sphingomonadales</taxon>
        <taxon>Sphingosinicellaceae</taxon>
        <taxon>Pacificimonas</taxon>
    </lineage>
</organism>
<evidence type="ECO:0000256" key="6">
    <source>
        <dbReference type="SAM" id="SignalP"/>
    </source>
</evidence>
<dbReference type="PANTHER" id="PTHR32552:SF81">
    <property type="entry name" value="TONB-DEPENDENT OUTER MEMBRANE RECEPTOR"/>
    <property type="match status" value="1"/>
</dbReference>
<dbReference type="EMBL" id="JAGSPA010000004">
    <property type="protein sequence ID" value="MBV7257488.1"/>
    <property type="molecule type" value="Genomic_DNA"/>
</dbReference>
<dbReference type="Pfam" id="PF00593">
    <property type="entry name" value="TonB_dep_Rec_b-barrel"/>
    <property type="match status" value="1"/>
</dbReference>
<feature type="signal peptide" evidence="6">
    <location>
        <begin position="1"/>
        <end position="30"/>
    </location>
</feature>
<dbReference type="InterPro" id="IPR039426">
    <property type="entry name" value="TonB-dep_rcpt-like"/>
</dbReference>
<comment type="subcellular location">
    <subcellularLocation>
        <location evidence="3">Cell outer membrane</location>
        <topology evidence="3">Multi-pass membrane protein</topology>
    </subcellularLocation>
</comment>
<evidence type="ECO:0000256" key="4">
    <source>
        <dbReference type="RuleBase" id="RU003357"/>
    </source>
</evidence>
<dbReference type="Proteomes" id="UP000722336">
    <property type="component" value="Unassembled WGS sequence"/>
</dbReference>
<evidence type="ECO:0000256" key="3">
    <source>
        <dbReference type="PROSITE-ProRule" id="PRU01360"/>
    </source>
</evidence>
<feature type="domain" description="TonB-dependent receptor-like beta-barrel" evidence="7">
    <location>
        <begin position="301"/>
        <end position="727"/>
    </location>
</feature>
<evidence type="ECO:0000256" key="2">
    <source>
        <dbReference type="ARBA" id="ARBA00023077"/>
    </source>
</evidence>
<keyword evidence="3" id="KW-0813">Transport</keyword>
<comment type="caution">
    <text evidence="9">The sequence shown here is derived from an EMBL/GenBank/DDBJ whole genome shotgun (WGS) entry which is preliminary data.</text>
</comment>
<evidence type="ECO:0000259" key="7">
    <source>
        <dbReference type="Pfam" id="PF00593"/>
    </source>
</evidence>
<keyword evidence="3 4" id="KW-0472">Membrane</keyword>
<keyword evidence="9" id="KW-0675">Receptor</keyword>
<dbReference type="InterPro" id="IPR000531">
    <property type="entry name" value="Beta-barrel_TonB"/>
</dbReference>
<keyword evidence="2 4" id="KW-0798">TonB box</keyword>
<keyword evidence="10" id="KW-1185">Reference proteome</keyword>
<reference evidence="9 10" key="1">
    <citation type="submission" date="2021-04" db="EMBL/GenBank/DDBJ databases">
        <authorList>
            <person name="Pira H."/>
            <person name="Risdian C."/>
            <person name="Wink J."/>
        </authorList>
    </citation>
    <scope>NUCLEOTIDE SEQUENCE [LARGE SCALE GENOMIC DNA]</scope>
    <source>
        <strain evidence="9 10">WHA3</strain>
    </source>
</reference>
<keyword evidence="1" id="KW-0406">Ion transport</keyword>
<sequence>MRFAKARNGKAIYTGLLSASVIALSTSAAAQEQVEGSPGQNQTDDAADDGGIAEIVVTAQRREQKLQDVPISISAFNEDTIEKNMFDDVGDYISQTPNASFISNGARSRRELSIRGVTNFLAVDSALRTSTFGFYVDGFSVSGSSVNPPIMDIERVEILRGPQATYFGRNAVGGGISITSNRPDNDFSGSLMADYSRFDTVDLEAVVNIPIVTDVLAARFNAKYFKTDGNIKNINPIGGGNEATYKYLKGSLRFTPTDRLTIDVIGSYVDEESGMRSGVPSGVFSTFAGDVLYASFPDRDGDGRADPDPDGVGFYPENRNRTNFNSPQSVGTEFKYVVANAEYEFDDLLLTSITGYLESDFFLAGDIDGGSGDYFNEFRETPRSSFSQELRVQNTGSGPFLWNIGVLYALDKGTSENNTFVGAAMPFGLPDGFLIDQSLSEGRSENFAVFGQVDWEIYDRLTLSFGGRYSIEKIKQDETGFSGVTVTVASIDETFKDFSPRFAIGYDVNESTRIYGTVSKGFKSGGVQVSPFPGAEAYDPETIWNYELGIKADAFDRRLRFNAAVFYMDWKDLQTTFQQAGTDPDGNLILFGGIENAEKAVSKGIELSANALVTDGLTVNASVGYLDAKYKTFVSFIDGENRVLDGRTIPNSPKWTLAADVEYAFDVNDDMEAYVRGEWNYRDSIRSSNSALIRTGFPWEVPAWDVFNMRAGIETGRYTFSVYAENLFDSNYYTNAYQKAFTGGLHIEPSFRNYGARLKVKFN</sequence>
<comment type="similarity">
    <text evidence="3 4">Belongs to the TonB-dependent receptor family.</text>
</comment>
<protein>
    <submittedName>
        <fullName evidence="9">TonB-dependent receptor</fullName>
    </submittedName>
</protein>
<feature type="domain" description="TonB-dependent receptor plug" evidence="8">
    <location>
        <begin position="66"/>
        <end position="174"/>
    </location>
</feature>
<gene>
    <name evidence="9" type="ORF">KCG44_11890</name>
</gene>
<keyword evidence="3" id="KW-0998">Cell outer membrane</keyword>
<keyword evidence="6" id="KW-0732">Signal</keyword>
<name>A0ABS6SGD8_9SPHN</name>
<accession>A0ABS6SGD8</accession>
<keyword evidence="3" id="KW-1134">Transmembrane beta strand</keyword>
<evidence type="ECO:0000256" key="5">
    <source>
        <dbReference type="SAM" id="MobiDB-lite"/>
    </source>
</evidence>
<dbReference type="PROSITE" id="PS52016">
    <property type="entry name" value="TONB_DEPENDENT_REC_3"/>
    <property type="match status" value="1"/>
</dbReference>
<evidence type="ECO:0000313" key="9">
    <source>
        <dbReference type="EMBL" id="MBV7257488.1"/>
    </source>
</evidence>
<feature type="chain" id="PRO_5045206639" evidence="6">
    <location>
        <begin position="31"/>
        <end position="763"/>
    </location>
</feature>
<dbReference type="InterPro" id="IPR012910">
    <property type="entry name" value="Plug_dom"/>
</dbReference>
<proteinExistence type="inferred from homology"/>
<dbReference type="Pfam" id="PF07715">
    <property type="entry name" value="Plug"/>
    <property type="match status" value="1"/>
</dbReference>
<feature type="compositionally biased region" description="Basic and acidic residues" evidence="5">
    <location>
        <begin position="298"/>
        <end position="307"/>
    </location>
</feature>
<dbReference type="PANTHER" id="PTHR32552">
    <property type="entry name" value="FERRICHROME IRON RECEPTOR-RELATED"/>
    <property type="match status" value="1"/>
</dbReference>
<dbReference type="RefSeq" id="WP_218446338.1">
    <property type="nucleotide sequence ID" value="NZ_JAGSPA010000004.1"/>
</dbReference>
<feature type="region of interest" description="Disordered" evidence="5">
    <location>
        <begin position="298"/>
        <end position="326"/>
    </location>
</feature>
<evidence type="ECO:0000313" key="10">
    <source>
        <dbReference type="Proteomes" id="UP000722336"/>
    </source>
</evidence>
<evidence type="ECO:0000256" key="1">
    <source>
        <dbReference type="ARBA" id="ARBA00023065"/>
    </source>
</evidence>
<dbReference type="CDD" id="cd01347">
    <property type="entry name" value="ligand_gated_channel"/>
    <property type="match status" value="1"/>
</dbReference>
<keyword evidence="3" id="KW-0812">Transmembrane</keyword>